<name>A0A1K1PBR1_RUMFL</name>
<gene>
    <name evidence="1" type="ORF">SAMN02910280_2635</name>
</gene>
<dbReference type="AlphaFoldDB" id="A0A1K1PBR1"/>
<proteinExistence type="predicted"/>
<accession>A0A1K1PBR1</accession>
<reference evidence="1 2" key="1">
    <citation type="submission" date="2016-11" db="EMBL/GenBank/DDBJ databases">
        <authorList>
            <person name="Jaros S."/>
            <person name="Januszkiewicz K."/>
            <person name="Wedrychowicz H."/>
        </authorList>
    </citation>
    <scope>NUCLEOTIDE SEQUENCE [LARGE SCALE GENOMIC DNA]</scope>
    <source>
        <strain evidence="1 2">YL228</strain>
    </source>
</reference>
<protein>
    <submittedName>
        <fullName evidence="1">Uncharacterized protein</fullName>
    </submittedName>
</protein>
<evidence type="ECO:0000313" key="1">
    <source>
        <dbReference type="EMBL" id="SFW45192.1"/>
    </source>
</evidence>
<sequence length="65" mass="7443">MNVVTALFMSKKKIIKLFEISKAFSADSAKTLHEMGIYNPEATFEMLYDNVISATEDGKYYLNRN</sequence>
<dbReference type="RefSeq" id="WP_072300849.1">
    <property type="nucleotide sequence ID" value="NZ_FPIP01000008.1"/>
</dbReference>
<dbReference type="Proteomes" id="UP000183461">
    <property type="component" value="Unassembled WGS sequence"/>
</dbReference>
<organism evidence="1 2">
    <name type="scientific">Ruminococcus flavefaciens</name>
    <dbReference type="NCBI Taxonomy" id="1265"/>
    <lineage>
        <taxon>Bacteria</taxon>
        <taxon>Bacillati</taxon>
        <taxon>Bacillota</taxon>
        <taxon>Clostridia</taxon>
        <taxon>Eubacteriales</taxon>
        <taxon>Oscillospiraceae</taxon>
        <taxon>Ruminococcus</taxon>
    </lineage>
</organism>
<dbReference type="EMBL" id="FPIP01000008">
    <property type="protein sequence ID" value="SFW45192.1"/>
    <property type="molecule type" value="Genomic_DNA"/>
</dbReference>
<evidence type="ECO:0000313" key="2">
    <source>
        <dbReference type="Proteomes" id="UP000183461"/>
    </source>
</evidence>